<organism evidence="1 2">
    <name type="scientific">Rangifer tarandus platyrhynchus</name>
    <name type="common">Svalbard reindeer</name>
    <dbReference type="NCBI Taxonomy" id="3082113"/>
    <lineage>
        <taxon>Eukaryota</taxon>
        <taxon>Metazoa</taxon>
        <taxon>Chordata</taxon>
        <taxon>Craniata</taxon>
        <taxon>Vertebrata</taxon>
        <taxon>Euteleostomi</taxon>
        <taxon>Mammalia</taxon>
        <taxon>Eutheria</taxon>
        <taxon>Laurasiatheria</taxon>
        <taxon>Artiodactyla</taxon>
        <taxon>Ruminantia</taxon>
        <taxon>Pecora</taxon>
        <taxon>Cervidae</taxon>
        <taxon>Odocoileinae</taxon>
        <taxon>Rangifer</taxon>
    </lineage>
</organism>
<protein>
    <submittedName>
        <fullName evidence="1">Uncharacterized protein</fullName>
    </submittedName>
</protein>
<evidence type="ECO:0000313" key="1">
    <source>
        <dbReference type="EMBL" id="CAN0406104.1"/>
    </source>
</evidence>
<reference evidence="1" key="1">
    <citation type="submission" date="2023-05" db="EMBL/GenBank/DDBJ databases">
        <authorList>
            <consortium name="ELIXIR-Norway"/>
        </authorList>
    </citation>
    <scope>NUCLEOTIDE SEQUENCE</scope>
</reference>
<gene>
    <name evidence="1" type="ORF">MRATA1EN22A_LOCUS17878</name>
</gene>
<accession>A0AC59ZFI1</accession>
<evidence type="ECO:0000313" key="2">
    <source>
        <dbReference type="Proteomes" id="UP001162501"/>
    </source>
</evidence>
<dbReference type="Proteomes" id="UP001162501">
    <property type="component" value="Chromosome 28"/>
</dbReference>
<reference evidence="1" key="2">
    <citation type="submission" date="2025-03" db="EMBL/GenBank/DDBJ databases">
        <authorList>
            <consortium name="ELIXIR-Norway"/>
            <consortium name="Elixir Norway"/>
        </authorList>
    </citation>
    <scope>NUCLEOTIDE SEQUENCE</scope>
</reference>
<name>A0AC59ZFI1_RANTA</name>
<sequence>MPLHVRQFPPCKEAAGTPGDRRSHTWEGSRRFRFRFRFRFSGRLPGPDSLSRALPSRRPSPGGLSSCPSFLPQTSLSGQHPGPSGPPHGPCSPTEVPGGLVA</sequence>
<proteinExistence type="predicted"/>
<dbReference type="EMBL" id="OX596112">
    <property type="protein sequence ID" value="CAN0406104.1"/>
    <property type="molecule type" value="Genomic_DNA"/>
</dbReference>